<evidence type="ECO:0000313" key="19">
    <source>
        <dbReference type="Proteomes" id="UP000799291"/>
    </source>
</evidence>
<feature type="binding site" evidence="15">
    <location>
        <position position="578"/>
    </location>
    <ligand>
        <name>Ca(2+)</name>
        <dbReference type="ChEBI" id="CHEBI:29108"/>
    </ligand>
</feature>
<dbReference type="SMART" id="SM00944">
    <property type="entry name" value="Pro-kuma_activ"/>
    <property type="match status" value="1"/>
</dbReference>
<dbReference type="PANTHER" id="PTHR14218">
    <property type="entry name" value="PROTEASE S8 TRIPEPTIDYL PEPTIDASE I CLN2"/>
    <property type="match status" value="1"/>
</dbReference>
<feature type="binding site" evidence="15">
    <location>
        <position position="543"/>
    </location>
    <ligand>
        <name>Ca(2+)</name>
        <dbReference type="ChEBI" id="CHEBI:29108"/>
    </ligand>
</feature>
<evidence type="ECO:0000256" key="2">
    <source>
        <dbReference type="ARBA" id="ARBA00002451"/>
    </source>
</evidence>
<evidence type="ECO:0000256" key="1">
    <source>
        <dbReference type="ARBA" id="ARBA00001910"/>
    </source>
</evidence>
<keyword evidence="7 15" id="KW-0479">Metal-binding</keyword>
<dbReference type="PROSITE" id="PS00138">
    <property type="entry name" value="SUBTILASE_SER"/>
    <property type="match status" value="1"/>
</dbReference>
<feature type="active site" description="Charge relay system" evidence="15">
    <location>
        <position position="285"/>
    </location>
</feature>
<dbReference type="GO" id="GO:0004252">
    <property type="term" value="F:serine-type endopeptidase activity"/>
    <property type="evidence" value="ECO:0007669"/>
    <property type="project" value="UniProtKB-UniRule"/>
</dbReference>
<comment type="subcellular location">
    <subcellularLocation>
        <location evidence="3">Secreted</location>
        <location evidence="3">Extracellular space</location>
    </subcellularLocation>
</comment>
<keyword evidence="19" id="KW-1185">Reference proteome</keyword>
<keyword evidence="12" id="KW-0843">Virulence</keyword>
<evidence type="ECO:0000256" key="9">
    <source>
        <dbReference type="ARBA" id="ARBA00022801"/>
    </source>
</evidence>
<feature type="active site" description="Charge relay system" evidence="15">
    <location>
        <position position="289"/>
    </location>
</feature>
<evidence type="ECO:0000256" key="14">
    <source>
        <dbReference type="ARBA" id="ARBA00023180"/>
    </source>
</evidence>
<dbReference type="OrthoDB" id="409122at2759"/>
<keyword evidence="14" id="KW-0325">Glycoprotein</keyword>
<dbReference type="InterPro" id="IPR050819">
    <property type="entry name" value="Tripeptidyl-peptidase_I"/>
</dbReference>
<evidence type="ECO:0000256" key="12">
    <source>
        <dbReference type="ARBA" id="ARBA00023026"/>
    </source>
</evidence>
<dbReference type="SUPFAM" id="SSF52743">
    <property type="entry name" value="Subtilisin-like"/>
    <property type="match status" value="1"/>
</dbReference>
<evidence type="ECO:0000256" key="16">
    <source>
        <dbReference type="SAM" id="SignalP"/>
    </source>
</evidence>
<evidence type="ECO:0000256" key="4">
    <source>
        <dbReference type="ARBA" id="ARBA00012462"/>
    </source>
</evidence>
<dbReference type="CDD" id="cd04056">
    <property type="entry name" value="Peptidases_S53"/>
    <property type="match status" value="1"/>
</dbReference>
<dbReference type="PROSITE" id="PS51695">
    <property type="entry name" value="SEDOLISIN"/>
    <property type="match status" value="1"/>
</dbReference>
<evidence type="ECO:0000313" key="18">
    <source>
        <dbReference type="EMBL" id="KAF2686051.1"/>
    </source>
</evidence>
<keyword evidence="9 15" id="KW-0378">Hydrolase</keyword>
<keyword evidence="10 15" id="KW-0720">Serine protease</keyword>
<protein>
    <recommendedName>
        <fullName evidence="4">tripeptidyl-peptidase II</fullName>
        <ecNumber evidence="4">3.4.14.10</ecNumber>
    </recommendedName>
</protein>
<evidence type="ECO:0000256" key="6">
    <source>
        <dbReference type="ARBA" id="ARBA00022670"/>
    </source>
</evidence>
<evidence type="ECO:0000256" key="5">
    <source>
        <dbReference type="ARBA" id="ARBA00022525"/>
    </source>
</evidence>
<dbReference type="AlphaFoldDB" id="A0A6G1J760"/>
<dbReference type="GO" id="GO:0006508">
    <property type="term" value="P:proteolysis"/>
    <property type="evidence" value="ECO:0007669"/>
    <property type="project" value="UniProtKB-KW"/>
</dbReference>
<evidence type="ECO:0000256" key="3">
    <source>
        <dbReference type="ARBA" id="ARBA00004239"/>
    </source>
</evidence>
<dbReference type="Pfam" id="PF00082">
    <property type="entry name" value="Peptidase_S8"/>
    <property type="match status" value="1"/>
</dbReference>
<dbReference type="GO" id="GO:0008240">
    <property type="term" value="F:tripeptidyl-peptidase activity"/>
    <property type="evidence" value="ECO:0007669"/>
    <property type="project" value="UniProtKB-EC"/>
</dbReference>
<dbReference type="InterPro" id="IPR015366">
    <property type="entry name" value="S53_propep"/>
</dbReference>
<feature type="binding site" evidence="15">
    <location>
        <position position="576"/>
    </location>
    <ligand>
        <name>Ca(2+)</name>
        <dbReference type="ChEBI" id="CHEBI:29108"/>
    </ligand>
</feature>
<evidence type="ECO:0000256" key="8">
    <source>
        <dbReference type="ARBA" id="ARBA00022729"/>
    </source>
</evidence>
<dbReference type="Gene3D" id="3.40.50.200">
    <property type="entry name" value="Peptidase S8/S53 domain"/>
    <property type="match status" value="1"/>
</dbReference>
<dbReference type="FunFam" id="3.40.50.200:FF:000015">
    <property type="entry name" value="Tripeptidyl peptidase A"/>
    <property type="match status" value="1"/>
</dbReference>
<keyword evidence="13" id="KW-0865">Zymogen</keyword>
<dbReference type="Pfam" id="PF09286">
    <property type="entry name" value="Pro-kuma_activ"/>
    <property type="match status" value="1"/>
</dbReference>
<dbReference type="EMBL" id="MU005577">
    <property type="protein sequence ID" value="KAF2686051.1"/>
    <property type="molecule type" value="Genomic_DNA"/>
</dbReference>
<dbReference type="InterPro" id="IPR036852">
    <property type="entry name" value="Peptidase_S8/S53_dom_sf"/>
</dbReference>
<organism evidence="18 19">
    <name type="scientific">Lentithecium fluviatile CBS 122367</name>
    <dbReference type="NCBI Taxonomy" id="1168545"/>
    <lineage>
        <taxon>Eukaryota</taxon>
        <taxon>Fungi</taxon>
        <taxon>Dikarya</taxon>
        <taxon>Ascomycota</taxon>
        <taxon>Pezizomycotina</taxon>
        <taxon>Dothideomycetes</taxon>
        <taxon>Pleosporomycetidae</taxon>
        <taxon>Pleosporales</taxon>
        <taxon>Massarineae</taxon>
        <taxon>Lentitheciaceae</taxon>
        <taxon>Lentithecium</taxon>
    </lineage>
</organism>
<dbReference type="PANTHER" id="PTHR14218:SF35">
    <property type="entry name" value="PEPTIDASE S53 DOMAIN-CONTAINING PROTEIN"/>
    <property type="match status" value="1"/>
</dbReference>
<comment type="catalytic activity">
    <reaction evidence="1">
        <text>Release of an N-terminal tripeptide from a polypeptide.</text>
        <dbReference type="EC" id="3.4.14.10"/>
    </reaction>
</comment>
<feature type="chain" id="PRO_5026164596" description="tripeptidyl-peptidase II" evidence="16">
    <location>
        <begin position="18"/>
        <end position="606"/>
    </location>
</feature>
<dbReference type="CDD" id="cd11377">
    <property type="entry name" value="Pro-peptidase_S53"/>
    <property type="match status" value="1"/>
</dbReference>
<accession>A0A6G1J760</accession>
<sequence>MRYSLFAGLLVLAGVNCRSTSFVEGETVENLGRVPQGWKEIGAPSQDRRLQFRIAVHSPNHDLFEQTLMEISTPSHPRYGQHLKRHELKALIKPRDESTDSVLGWLKKSGVPLEDIVDDGEWINFVAPISIAQKMLDTTFKTYQSLVREDVKRIRTLHYSVPKDVREHIDMIQPTTRFGQIRPQISHIIDEEVVPFMSKAAAINATCSTTFTPQCLKDLYNFADYKPGNASVTVGVTGYLEQYARFKDLAQFNQLFAPWAVGSNFTWSSVNGGKLDQRATNSSVEANLDVQYVVGLAAPYVNTHFYSTPGRGPLVPDLDQPTLDDNQNEPYLEFFTYLIGLPDNQLPQVLTTSYGEDEQSVPAEYNKKVCDMIGQLGTRGVSVIFSSGDTGVGSACQTNDGKNTTRFLPIFPASCPYVTSVGGTTKLEPEVAVDFSSGGFSDLYDRPAYQDAAVSSYLTKLGDKWAGLYNPKGRGFPDVAAQGTRFRVVDKGAQISVGGTSASAPAFAAIVGLLNNARLSSGKPALGFLNPWLYDQGQYGLNDITGGGSTGCTGRSIYSGLEAPYVPYASWNATEGWDPVTGLGTPNFAMLLDIANRGTYGGRRGM</sequence>
<dbReference type="GO" id="GO:0046872">
    <property type="term" value="F:metal ion binding"/>
    <property type="evidence" value="ECO:0007669"/>
    <property type="project" value="UniProtKB-UniRule"/>
</dbReference>
<dbReference type="InterPro" id="IPR030400">
    <property type="entry name" value="Sedolisin_dom"/>
</dbReference>
<comment type="function">
    <text evidence="2">Secreted tripeptidyl-peptidase which degrades proteins at acidic pHs and is involved in virulence.</text>
</comment>
<dbReference type="EC" id="3.4.14.10" evidence="4"/>
<keyword evidence="5" id="KW-0964">Secreted</keyword>
<keyword evidence="11 15" id="KW-0106">Calcium</keyword>
<name>A0A6G1J760_9PLEO</name>
<evidence type="ECO:0000256" key="11">
    <source>
        <dbReference type="ARBA" id="ARBA00022837"/>
    </source>
</evidence>
<evidence type="ECO:0000256" key="15">
    <source>
        <dbReference type="PROSITE-ProRule" id="PRU01032"/>
    </source>
</evidence>
<evidence type="ECO:0000256" key="13">
    <source>
        <dbReference type="ARBA" id="ARBA00023145"/>
    </source>
</evidence>
<keyword evidence="6 15" id="KW-0645">Protease</keyword>
<gene>
    <name evidence="18" type="ORF">K458DRAFT_416407</name>
</gene>
<feature type="domain" description="Peptidase S53" evidence="17">
    <location>
        <begin position="210"/>
        <end position="598"/>
    </location>
</feature>
<evidence type="ECO:0000259" key="17">
    <source>
        <dbReference type="PROSITE" id="PS51695"/>
    </source>
</evidence>
<dbReference type="SUPFAM" id="SSF54897">
    <property type="entry name" value="Protease propeptides/inhibitors"/>
    <property type="match status" value="1"/>
</dbReference>
<proteinExistence type="predicted"/>
<keyword evidence="8 16" id="KW-0732">Signal</keyword>
<dbReference type="InterPro" id="IPR023828">
    <property type="entry name" value="Peptidase_S8_Ser-AS"/>
</dbReference>
<evidence type="ECO:0000256" key="7">
    <source>
        <dbReference type="ARBA" id="ARBA00022723"/>
    </source>
</evidence>
<dbReference type="GO" id="GO:0005576">
    <property type="term" value="C:extracellular region"/>
    <property type="evidence" value="ECO:0007669"/>
    <property type="project" value="UniProtKB-SubCell"/>
</dbReference>
<evidence type="ECO:0000256" key="10">
    <source>
        <dbReference type="ARBA" id="ARBA00022825"/>
    </source>
</evidence>
<reference evidence="18" key="1">
    <citation type="journal article" date="2020" name="Stud. Mycol.">
        <title>101 Dothideomycetes genomes: a test case for predicting lifestyles and emergence of pathogens.</title>
        <authorList>
            <person name="Haridas S."/>
            <person name="Albert R."/>
            <person name="Binder M."/>
            <person name="Bloem J."/>
            <person name="Labutti K."/>
            <person name="Salamov A."/>
            <person name="Andreopoulos B."/>
            <person name="Baker S."/>
            <person name="Barry K."/>
            <person name="Bills G."/>
            <person name="Bluhm B."/>
            <person name="Cannon C."/>
            <person name="Castanera R."/>
            <person name="Culley D."/>
            <person name="Daum C."/>
            <person name="Ezra D."/>
            <person name="Gonzalez J."/>
            <person name="Henrissat B."/>
            <person name="Kuo A."/>
            <person name="Liang C."/>
            <person name="Lipzen A."/>
            <person name="Lutzoni F."/>
            <person name="Magnuson J."/>
            <person name="Mondo S."/>
            <person name="Nolan M."/>
            <person name="Ohm R."/>
            <person name="Pangilinan J."/>
            <person name="Park H.-J."/>
            <person name="Ramirez L."/>
            <person name="Alfaro M."/>
            <person name="Sun H."/>
            <person name="Tritt A."/>
            <person name="Yoshinaga Y."/>
            <person name="Zwiers L.-H."/>
            <person name="Turgeon B."/>
            <person name="Goodwin S."/>
            <person name="Spatafora J."/>
            <person name="Crous P."/>
            <person name="Grigoriev I."/>
        </authorList>
    </citation>
    <scope>NUCLEOTIDE SEQUENCE</scope>
    <source>
        <strain evidence="18">CBS 122367</strain>
    </source>
</reference>
<dbReference type="InterPro" id="IPR000209">
    <property type="entry name" value="Peptidase_S8/S53_dom"/>
</dbReference>
<feature type="active site" description="Charge relay system" evidence="15">
    <location>
        <position position="501"/>
    </location>
</feature>
<comment type="cofactor">
    <cofactor evidence="15">
        <name>Ca(2+)</name>
        <dbReference type="ChEBI" id="CHEBI:29108"/>
    </cofactor>
    <text evidence="15">Binds 1 Ca(2+) ion per subunit.</text>
</comment>
<feature type="binding site" evidence="15">
    <location>
        <position position="544"/>
    </location>
    <ligand>
        <name>Ca(2+)</name>
        <dbReference type="ChEBI" id="CHEBI:29108"/>
    </ligand>
</feature>
<feature type="signal peptide" evidence="16">
    <location>
        <begin position="1"/>
        <end position="17"/>
    </location>
</feature>
<dbReference type="Proteomes" id="UP000799291">
    <property type="component" value="Unassembled WGS sequence"/>
</dbReference>